<dbReference type="SMART" id="SM00320">
    <property type="entry name" value="WD40"/>
    <property type="match status" value="7"/>
</dbReference>
<feature type="compositionally biased region" description="Basic and acidic residues" evidence="8">
    <location>
        <begin position="1005"/>
        <end position="1018"/>
    </location>
</feature>
<dbReference type="GO" id="GO:0000398">
    <property type="term" value="P:mRNA splicing, via spliceosome"/>
    <property type="evidence" value="ECO:0007669"/>
    <property type="project" value="TreeGrafter"/>
</dbReference>
<dbReference type="InterPro" id="IPR036322">
    <property type="entry name" value="WD40_repeat_dom_sf"/>
</dbReference>
<feature type="repeat" description="WD" evidence="7">
    <location>
        <begin position="780"/>
        <end position="821"/>
    </location>
</feature>
<evidence type="ECO:0000256" key="4">
    <source>
        <dbReference type="ARBA" id="ARBA00022737"/>
    </source>
</evidence>
<dbReference type="SMART" id="SM00385">
    <property type="entry name" value="CYCLIN"/>
    <property type="match status" value="1"/>
</dbReference>
<reference evidence="11" key="1">
    <citation type="submission" date="2023-02" db="EMBL/GenBank/DDBJ databases">
        <title>Colletotrichum kahawae CIFC_Que2 genome sequencing and assembly.</title>
        <authorList>
            <person name="Baroncelli R."/>
        </authorList>
    </citation>
    <scope>NUCLEOTIDE SEQUENCE</scope>
    <source>
        <strain evidence="11">CIFC_Que2</strain>
    </source>
</reference>
<dbReference type="InterPro" id="IPR015421">
    <property type="entry name" value="PyrdxlP-dep_Trfase_major"/>
</dbReference>
<dbReference type="InterPro" id="IPR001680">
    <property type="entry name" value="WD40_rpt"/>
</dbReference>
<gene>
    <name evidence="11" type="ORF">CKAH01_00597</name>
</gene>
<feature type="domain" description="Pre-mRNA processing factor 4 (PRP4)-like" evidence="10">
    <location>
        <begin position="520"/>
        <end position="570"/>
    </location>
</feature>
<evidence type="ECO:0000256" key="8">
    <source>
        <dbReference type="SAM" id="MobiDB-lite"/>
    </source>
</evidence>
<dbReference type="FunFam" id="2.130.10.10:FF:000698">
    <property type="entry name" value="Putative pre-mRNA splicing factor"/>
    <property type="match status" value="1"/>
</dbReference>
<evidence type="ECO:0000256" key="3">
    <source>
        <dbReference type="ARBA" id="ARBA00022574"/>
    </source>
</evidence>
<dbReference type="GO" id="GO:0016829">
    <property type="term" value="F:lyase activity"/>
    <property type="evidence" value="ECO:0007669"/>
    <property type="project" value="UniProtKB-KW"/>
</dbReference>
<evidence type="ECO:0000259" key="10">
    <source>
        <dbReference type="SMART" id="SM00500"/>
    </source>
</evidence>
<dbReference type="FunFam" id="1.10.472.10:FF:000072">
    <property type="entry name" value="Cyclin Pch1"/>
    <property type="match status" value="1"/>
</dbReference>
<dbReference type="Gene3D" id="3.40.640.10">
    <property type="entry name" value="Type I PLP-dependent aspartate aminotransferase-like (Major domain)"/>
    <property type="match status" value="1"/>
</dbReference>
<dbReference type="InterPro" id="IPR036285">
    <property type="entry name" value="PRP4-like_sf"/>
</dbReference>
<dbReference type="GO" id="GO:0046540">
    <property type="term" value="C:U4/U6 x U5 tri-snRNP complex"/>
    <property type="evidence" value="ECO:0007669"/>
    <property type="project" value="TreeGrafter"/>
</dbReference>
<dbReference type="EMBL" id="VYYT01000112">
    <property type="protein sequence ID" value="KAK2768990.1"/>
    <property type="molecule type" value="Genomic_DNA"/>
</dbReference>
<evidence type="ECO:0000256" key="6">
    <source>
        <dbReference type="ARBA" id="ARBA00023239"/>
    </source>
</evidence>
<protein>
    <submittedName>
        <fullName evidence="11">U4 u6 small nuclear ribonucleoprotein prp4</fullName>
    </submittedName>
</protein>
<dbReference type="CDD" id="cd00200">
    <property type="entry name" value="WD40"/>
    <property type="match status" value="1"/>
</dbReference>
<keyword evidence="5" id="KW-0663">Pyridoxal phosphate</keyword>
<dbReference type="InterPro" id="IPR013763">
    <property type="entry name" value="Cyclin-like_dom"/>
</dbReference>
<dbReference type="FunFam" id="3.40.640.10:FF:000030">
    <property type="entry name" value="Low-specificity L-threonine aldolase"/>
    <property type="match status" value="1"/>
</dbReference>
<dbReference type="GO" id="GO:0017070">
    <property type="term" value="F:U6 snRNA binding"/>
    <property type="evidence" value="ECO:0007669"/>
    <property type="project" value="TreeGrafter"/>
</dbReference>
<dbReference type="PROSITE" id="PS50082">
    <property type="entry name" value="WD_REPEATS_2"/>
    <property type="match status" value="3"/>
</dbReference>
<sequence>MLAAGSAVQSGRNLLAVLAIYKDQARVESEPSSVTTPFWGDLSRQLRLFGGQASPVFLEDFSAKPLIQKLCLPSRVVGLLEHFKSRLKAMPSDEGTPVLWGSPAQTGAAFDFRSDVITTPSQGMLLAIARTTLHDDVYGEDSTTRNFEKEMARTCGHESAAFVLSGTMANQLAIRSLLHQPPHAVLADASAHIIHWEAGGIAHLSGAMIQGIRPMNGLYLTLEDIKKHAVVTDDVHKCPTRVISIENTSSGVIIPLAELRRIRAWASTHGVAVHMDGARLWEAVSAGAGALDDFGRCCDVLTLDFSKNLGAPMGAMVLGPSELIRRLKRIRKSIGGGMRQAGVLAAAARQAVAENFGLGNIDTKGVLRNSRVLAERVGRMWMERGGRLLKPVETNMAWFDLKSCGIEAGEWNALGRKNGIKLDGKRVMLHHQIDEMAMERLATVMNTALAPVPSKMMHPSRQAYVEEAMEEDRGIALEDIPVDHDYEIPSAGSGVAPEKASAVLAQMERKKLAASIAVPTDDNRVRARLRELGEPITLFGEGKPERRDRLRNLLAIQKEMDDVDVEMQEAGDEDADDQDEEFYTPGGPALLQARIDIVKYSLPRAKRRVQFQKAESTIPLRTHVKFRKQIKEKLEGFELQGSQTAGDRNVSMARLSPNGEIVAVGNWGGGLKLIEVPSLEQKMNLRGHTNKISGLSWYPGSMLPESNVSPSTVNLASGGAEGVVHLWGLEQDTPLSTLSGHSARVSRVEFHPSGRYVASASDDTTWRLWDVETTAELLLQEGHSRGVYAVSFNADGSLLASAGLDSIGRIWDLRSGRTVMILDEHIQPIYALDWGSDGHRVLSGSADGWVKCWDVRKVQRTANLGAHTKAVSDLRWFKGTDDPIDGHPPGVDESGAQQPKKAGTFFVSGGFDAKVKIFSADNWGVIQTLSGHAGPVSSVDVSRDGKWIVLELGELRRQRRPGQSKGLKWLPKVTWKKTGAMASIDRYRPSREAYQPPTLPPGPPRPDRQSRSPARRLDVPPAVPSPPTHSSRTSPPRPLSQRDARSPQRSRAQSPSGPPPNQWYFTNDETLSTPSVLDGISPAEERLRRAKGVNFIYQAGVLLDLPQITLWVAGVFFHRFYMRYSMVEEKGGIHHYNIAATALFLANKTEENCRKTKEIIITVAKVAQKNPKLMIDEMSKEYWRWRDSILAYEELMLELLTFDLMVDNPYQRLFELLGQLDIVHNKHLRQSAWAWCNDACLTSIPLLLEARDVAICAIFFASVHTKHKIEDVNGEAWWKALKGNERKCTRAIDIMQQFYTENPLRKQNPSLPSPAFDLENTRQPRDPMSQDALSSTAGTPFELDRGTQSPRARINGRDDVTNTESGSQATLKEPERANGNGAVSPGKRKEVESDSEGRDQKRARLCDEDEGEVLD</sequence>
<keyword evidence="4" id="KW-0677">Repeat</keyword>
<evidence type="ECO:0000256" key="5">
    <source>
        <dbReference type="ARBA" id="ARBA00022898"/>
    </source>
</evidence>
<feature type="region of interest" description="Disordered" evidence="8">
    <location>
        <begin position="1303"/>
        <end position="1415"/>
    </location>
</feature>
<keyword evidence="12" id="KW-1185">Reference proteome</keyword>
<feature type="compositionally biased region" description="Basic and acidic residues" evidence="8">
    <location>
        <begin position="1387"/>
        <end position="1406"/>
    </location>
</feature>
<dbReference type="PANTHER" id="PTHR19846:SF0">
    <property type="entry name" value="PRE-MRNA PROCESSING FACTOR 4"/>
    <property type="match status" value="1"/>
</dbReference>
<dbReference type="Gene3D" id="4.10.280.110">
    <property type="entry name" value="Pre-mRNA processing factor 4 domain"/>
    <property type="match status" value="1"/>
</dbReference>
<dbReference type="PANTHER" id="PTHR19846">
    <property type="entry name" value="WD40 REPEAT PROTEIN"/>
    <property type="match status" value="1"/>
</dbReference>
<dbReference type="InterPro" id="IPR015943">
    <property type="entry name" value="WD40/YVTN_repeat-like_dom_sf"/>
</dbReference>
<comment type="caution">
    <text evidence="11">The sequence shown here is derived from an EMBL/GenBank/DDBJ whole genome shotgun (WGS) entry which is preliminary data.</text>
</comment>
<evidence type="ECO:0000256" key="1">
    <source>
        <dbReference type="ARBA" id="ARBA00001933"/>
    </source>
</evidence>
<dbReference type="SUPFAM" id="SSF158230">
    <property type="entry name" value="PRP4-like"/>
    <property type="match status" value="1"/>
</dbReference>
<dbReference type="Pfam" id="PF00134">
    <property type="entry name" value="Cyclin_N"/>
    <property type="match status" value="1"/>
</dbReference>
<dbReference type="SUPFAM" id="SSF47954">
    <property type="entry name" value="Cyclin-like"/>
    <property type="match status" value="2"/>
</dbReference>
<dbReference type="SUPFAM" id="SSF50978">
    <property type="entry name" value="WD40 repeat-like"/>
    <property type="match status" value="1"/>
</dbReference>
<evidence type="ECO:0000259" key="9">
    <source>
        <dbReference type="SMART" id="SM00385"/>
    </source>
</evidence>
<keyword evidence="3 7" id="KW-0853">WD repeat</keyword>
<dbReference type="GO" id="GO:0044283">
    <property type="term" value="P:small molecule biosynthetic process"/>
    <property type="evidence" value="ECO:0007669"/>
    <property type="project" value="UniProtKB-ARBA"/>
</dbReference>
<evidence type="ECO:0000313" key="11">
    <source>
        <dbReference type="EMBL" id="KAK2768990.1"/>
    </source>
</evidence>
<dbReference type="InterPro" id="IPR019775">
    <property type="entry name" value="WD40_repeat_CS"/>
</dbReference>
<dbReference type="SMART" id="SM00500">
    <property type="entry name" value="SFM"/>
    <property type="match status" value="1"/>
</dbReference>
<comment type="similarity">
    <text evidence="2">Belongs to the threonine aldolase family.</text>
</comment>
<evidence type="ECO:0000256" key="7">
    <source>
        <dbReference type="PROSITE-ProRule" id="PRU00221"/>
    </source>
</evidence>
<dbReference type="Gene3D" id="1.10.472.10">
    <property type="entry name" value="Cyclin-like"/>
    <property type="match status" value="2"/>
</dbReference>
<feature type="region of interest" description="Disordered" evidence="8">
    <location>
        <begin position="986"/>
        <end position="1068"/>
    </location>
</feature>
<dbReference type="GO" id="GO:0030621">
    <property type="term" value="F:U4 snRNA binding"/>
    <property type="evidence" value="ECO:0007669"/>
    <property type="project" value="TreeGrafter"/>
</dbReference>
<dbReference type="CDD" id="cd20546">
    <property type="entry name" value="CYCLIN_SpCG1C_ScCTK2-like_rpt2"/>
    <property type="match status" value="1"/>
</dbReference>
<dbReference type="PROSITE" id="PS50294">
    <property type="entry name" value="WD_REPEATS_REGION"/>
    <property type="match status" value="3"/>
</dbReference>
<keyword evidence="6" id="KW-0456">Lyase</keyword>
<dbReference type="InterPro" id="IPR036915">
    <property type="entry name" value="Cyclin-like_sf"/>
</dbReference>
<keyword evidence="11" id="KW-0687">Ribonucleoprotein</keyword>
<dbReference type="PROSITE" id="PS00678">
    <property type="entry name" value="WD_REPEATS_1"/>
    <property type="match status" value="1"/>
</dbReference>
<dbReference type="Pfam" id="PF00400">
    <property type="entry name" value="WD40"/>
    <property type="match status" value="5"/>
</dbReference>
<evidence type="ECO:0000256" key="2">
    <source>
        <dbReference type="ARBA" id="ARBA00006966"/>
    </source>
</evidence>
<dbReference type="InterPro" id="IPR006671">
    <property type="entry name" value="Cyclin_N"/>
</dbReference>
<evidence type="ECO:0000313" key="12">
    <source>
        <dbReference type="Proteomes" id="UP001281614"/>
    </source>
</evidence>
<name>A0AAD9YJX3_COLKA</name>
<comment type="cofactor">
    <cofactor evidence="1">
        <name>pyridoxal 5'-phosphate</name>
        <dbReference type="ChEBI" id="CHEBI:597326"/>
    </cofactor>
</comment>
<proteinExistence type="inferred from homology"/>
<dbReference type="Proteomes" id="UP001281614">
    <property type="component" value="Unassembled WGS sequence"/>
</dbReference>
<dbReference type="Pfam" id="PF08799">
    <property type="entry name" value="PRP4"/>
    <property type="match status" value="1"/>
</dbReference>
<feature type="domain" description="Cyclin-like" evidence="9">
    <location>
        <begin position="1094"/>
        <end position="1198"/>
    </location>
</feature>
<accession>A0AAD9YJX3</accession>
<dbReference type="InterPro" id="IPR001597">
    <property type="entry name" value="ArAA_b-elim_lyase/Thr_aldolase"/>
</dbReference>
<dbReference type="InterPro" id="IPR015424">
    <property type="entry name" value="PyrdxlP-dep_Trfase"/>
</dbReference>
<dbReference type="Gene3D" id="2.130.10.10">
    <property type="entry name" value="YVTN repeat-like/Quinoprotein amine dehydrogenase"/>
    <property type="match status" value="2"/>
</dbReference>
<feature type="repeat" description="WD" evidence="7">
    <location>
        <begin position="738"/>
        <end position="779"/>
    </location>
</feature>
<dbReference type="GO" id="GO:0006520">
    <property type="term" value="P:amino acid metabolic process"/>
    <property type="evidence" value="ECO:0007669"/>
    <property type="project" value="InterPro"/>
</dbReference>
<dbReference type="SUPFAM" id="SSF53383">
    <property type="entry name" value="PLP-dependent transferases"/>
    <property type="match status" value="1"/>
</dbReference>
<organism evidence="11 12">
    <name type="scientific">Colletotrichum kahawae</name>
    <name type="common">Coffee berry disease fungus</name>
    <dbReference type="NCBI Taxonomy" id="34407"/>
    <lineage>
        <taxon>Eukaryota</taxon>
        <taxon>Fungi</taxon>
        <taxon>Dikarya</taxon>
        <taxon>Ascomycota</taxon>
        <taxon>Pezizomycotina</taxon>
        <taxon>Sordariomycetes</taxon>
        <taxon>Hypocreomycetidae</taxon>
        <taxon>Glomerellales</taxon>
        <taxon>Glomerellaceae</taxon>
        <taxon>Colletotrichum</taxon>
        <taxon>Colletotrichum gloeosporioides species complex</taxon>
    </lineage>
</organism>
<feature type="repeat" description="WD" evidence="7">
    <location>
        <begin position="822"/>
        <end position="863"/>
    </location>
</feature>
<dbReference type="Pfam" id="PF01212">
    <property type="entry name" value="Beta_elim_lyase"/>
    <property type="match status" value="1"/>
</dbReference>
<dbReference type="InterPro" id="IPR014906">
    <property type="entry name" value="PRP4-like"/>
</dbReference>